<organism evidence="2 3">
    <name type="scientific">Blumeria graminis f. sp. triticale</name>
    <dbReference type="NCBI Taxonomy" id="1689686"/>
    <lineage>
        <taxon>Eukaryota</taxon>
        <taxon>Fungi</taxon>
        <taxon>Dikarya</taxon>
        <taxon>Ascomycota</taxon>
        <taxon>Pezizomycotina</taxon>
        <taxon>Leotiomycetes</taxon>
        <taxon>Erysiphales</taxon>
        <taxon>Erysiphaceae</taxon>
        <taxon>Blumeria</taxon>
    </lineage>
</organism>
<evidence type="ECO:0000256" key="1">
    <source>
        <dbReference type="SAM" id="SignalP"/>
    </source>
</evidence>
<keyword evidence="1" id="KW-0732">Signal</keyword>
<accession>A0A9W4CWG3</accession>
<feature type="chain" id="PRO_5040992695" evidence="1">
    <location>
        <begin position="26"/>
        <end position="55"/>
    </location>
</feature>
<sequence>MSITRRLVQCISLLLSHCLDDSANTANWTFAVFVDRKTNNKNPYLNFRTFRFALN</sequence>
<dbReference type="Proteomes" id="UP000683417">
    <property type="component" value="Unassembled WGS sequence"/>
</dbReference>
<comment type="caution">
    <text evidence="2">The sequence shown here is derived from an EMBL/GenBank/DDBJ whole genome shotgun (WGS) entry which is preliminary data.</text>
</comment>
<name>A0A9W4CWG3_BLUGR</name>
<evidence type="ECO:0000313" key="3">
    <source>
        <dbReference type="Proteomes" id="UP000683417"/>
    </source>
</evidence>
<gene>
    <name evidence="2" type="ORF">BGTH12_LOCUS1192</name>
</gene>
<dbReference type="AlphaFoldDB" id="A0A9W4CWG3"/>
<proteinExistence type="predicted"/>
<protein>
    <submittedName>
        <fullName evidence="2">BgTH12-03940</fullName>
    </submittedName>
</protein>
<evidence type="ECO:0000313" key="2">
    <source>
        <dbReference type="EMBL" id="CAD6499834.1"/>
    </source>
</evidence>
<dbReference type="EMBL" id="CAJHIT010000002">
    <property type="protein sequence ID" value="CAD6499834.1"/>
    <property type="molecule type" value="Genomic_DNA"/>
</dbReference>
<reference evidence="2" key="1">
    <citation type="submission" date="2020-10" db="EMBL/GenBank/DDBJ databases">
        <authorList>
            <person name="Muller C M."/>
        </authorList>
    </citation>
    <scope>NUCLEOTIDE SEQUENCE</scope>
    <source>
        <strain evidence="2">THUN-12</strain>
    </source>
</reference>
<feature type="signal peptide" evidence="1">
    <location>
        <begin position="1"/>
        <end position="25"/>
    </location>
</feature>